<comment type="subcellular location">
    <subcellularLocation>
        <location evidence="1">Membrane</location>
    </subcellularLocation>
</comment>
<keyword evidence="9" id="KW-1185">Reference proteome</keyword>
<dbReference type="SMART" id="SM01079">
    <property type="entry name" value="CHASE"/>
    <property type="match status" value="1"/>
</dbReference>
<dbReference type="GO" id="GO:0016020">
    <property type="term" value="C:membrane"/>
    <property type="evidence" value="ECO:0007669"/>
    <property type="project" value="UniProtKB-SubCell"/>
</dbReference>
<dbReference type="PROSITE" id="PS50839">
    <property type="entry name" value="CHASE"/>
    <property type="match status" value="1"/>
</dbReference>
<keyword evidence="3 5" id="KW-1133">Transmembrane helix</keyword>
<dbReference type="GO" id="GO:0003824">
    <property type="term" value="F:catalytic activity"/>
    <property type="evidence" value="ECO:0007669"/>
    <property type="project" value="UniProtKB-ARBA"/>
</dbReference>
<dbReference type="PROSITE" id="PS50887">
    <property type="entry name" value="GGDEF"/>
    <property type="match status" value="1"/>
</dbReference>
<dbReference type="GO" id="GO:0007165">
    <property type="term" value="P:signal transduction"/>
    <property type="evidence" value="ECO:0007669"/>
    <property type="project" value="UniProtKB-ARBA"/>
</dbReference>
<dbReference type="SMART" id="SM00267">
    <property type="entry name" value="GGDEF"/>
    <property type="match status" value="1"/>
</dbReference>
<dbReference type="Proteomes" id="UP000251800">
    <property type="component" value="Unassembled WGS sequence"/>
</dbReference>
<dbReference type="NCBIfam" id="TIGR00254">
    <property type="entry name" value="GGDEF"/>
    <property type="match status" value="1"/>
</dbReference>
<evidence type="ECO:0000256" key="1">
    <source>
        <dbReference type="ARBA" id="ARBA00004370"/>
    </source>
</evidence>
<dbReference type="SUPFAM" id="SSF55073">
    <property type="entry name" value="Nucleotide cyclase"/>
    <property type="match status" value="1"/>
</dbReference>
<dbReference type="Gene3D" id="3.30.450.350">
    <property type="entry name" value="CHASE domain"/>
    <property type="match status" value="1"/>
</dbReference>
<accession>A0A363UJF2</accession>
<keyword evidence="4 5" id="KW-0472">Membrane</keyword>
<dbReference type="InterPro" id="IPR043128">
    <property type="entry name" value="Rev_trsase/Diguanyl_cyclase"/>
</dbReference>
<dbReference type="InterPro" id="IPR052163">
    <property type="entry name" value="DGC-Regulatory_Protein"/>
</dbReference>
<evidence type="ECO:0000256" key="4">
    <source>
        <dbReference type="ARBA" id="ARBA00023136"/>
    </source>
</evidence>
<evidence type="ECO:0000256" key="5">
    <source>
        <dbReference type="SAM" id="Phobius"/>
    </source>
</evidence>
<evidence type="ECO:0000259" key="7">
    <source>
        <dbReference type="PROSITE" id="PS50887"/>
    </source>
</evidence>
<name>A0A363UJF2_9GAMM</name>
<dbReference type="PANTHER" id="PTHR46663:SF2">
    <property type="entry name" value="GGDEF DOMAIN-CONTAINING PROTEIN"/>
    <property type="match status" value="1"/>
</dbReference>
<dbReference type="Pfam" id="PF03924">
    <property type="entry name" value="CHASE"/>
    <property type="match status" value="1"/>
</dbReference>
<dbReference type="RefSeq" id="WP_109720794.1">
    <property type="nucleotide sequence ID" value="NZ_QEQK01000010.1"/>
</dbReference>
<dbReference type="CDD" id="cd01949">
    <property type="entry name" value="GGDEF"/>
    <property type="match status" value="1"/>
</dbReference>
<evidence type="ECO:0000259" key="6">
    <source>
        <dbReference type="PROSITE" id="PS50839"/>
    </source>
</evidence>
<evidence type="ECO:0000256" key="3">
    <source>
        <dbReference type="ARBA" id="ARBA00022989"/>
    </source>
</evidence>
<dbReference type="InterPro" id="IPR000160">
    <property type="entry name" value="GGDEF_dom"/>
</dbReference>
<comment type="caution">
    <text evidence="8">The sequence shown here is derived from an EMBL/GenBank/DDBJ whole genome shotgun (WGS) entry which is preliminary data.</text>
</comment>
<dbReference type="InterPro" id="IPR029787">
    <property type="entry name" value="Nucleotide_cyclase"/>
</dbReference>
<reference evidence="8 9" key="1">
    <citation type="submission" date="2018-05" db="EMBL/GenBank/DDBJ databases">
        <title>Abyssibacter profundi OUC007T gen. nov., sp. nov, a marine bacterium isolated from seawater of the Mariana Trench.</title>
        <authorList>
            <person name="Zhou S."/>
        </authorList>
    </citation>
    <scope>NUCLEOTIDE SEQUENCE [LARGE SCALE GENOMIC DNA]</scope>
    <source>
        <strain evidence="8 9">OUC007</strain>
    </source>
</reference>
<gene>
    <name evidence="8" type="ORF">DEH80_12250</name>
</gene>
<evidence type="ECO:0000313" key="8">
    <source>
        <dbReference type="EMBL" id="PWN55555.1"/>
    </source>
</evidence>
<dbReference type="OrthoDB" id="9812260at2"/>
<evidence type="ECO:0000313" key="9">
    <source>
        <dbReference type="Proteomes" id="UP000251800"/>
    </source>
</evidence>
<organism evidence="8 9">
    <name type="scientific">Abyssibacter profundi</name>
    <dbReference type="NCBI Taxonomy" id="2182787"/>
    <lineage>
        <taxon>Bacteria</taxon>
        <taxon>Pseudomonadati</taxon>
        <taxon>Pseudomonadota</taxon>
        <taxon>Gammaproteobacteria</taxon>
        <taxon>Chromatiales</taxon>
        <taxon>Oceanococcaceae</taxon>
        <taxon>Abyssibacter</taxon>
    </lineage>
</organism>
<feature type="domain" description="CHASE" evidence="6">
    <location>
        <begin position="110"/>
        <end position="202"/>
    </location>
</feature>
<dbReference type="InterPro" id="IPR042240">
    <property type="entry name" value="CHASE_sf"/>
</dbReference>
<dbReference type="Gene3D" id="3.30.70.270">
    <property type="match status" value="1"/>
</dbReference>
<evidence type="ECO:0000256" key="2">
    <source>
        <dbReference type="ARBA" id="ARBA00022692"/>
    </source>
</evidence>
<feature type="domain" description="GGDEF" evidence="7">
    <location>
        <begin position="315"/>
        <end position="450"/>
    </location>
</feature>
<protein>
    <recommendedName>
        <fullName evidence="10">GGDEF domain-containing protein</fullName>
    </recommendedName>
</protein>
<dbReference type="EMBL" id="QEQK01000010">
    <property type="protein sequence ID" value="PWN55555.1"/>
    <property type="molecule type" value="Genomic_DNA"/>
</dbReference>
<keyword evidence="2 5" id="KW-0812">Transmembrane</keyword>
<dbReference type="AlphaFoldDB" id="A0A363UJF2"/>
<evidence type="ECO:0008006" key="10">
    <source>
        <dbReference type="Google" id="ProtNLM"/>
    </source>
</evidence>
<proteinExistence type="predicted"/>
<dbReference type="PANTHER" id="PTHR46663">
    <property type="entry name" value="DIGUANYLATE CYCLASE DGCT-RELATED"/>
    <property type="match status" value="1"/>
</dbReference>
<sequence length="450" mass="49426">MIWAQCSPELRWRVCAALLFAAILAIGEACIRLYEQSAQAEAHTDAAVALGQAQARVESELGSLLYLSSGLSAYFTLNADRLDAGEVTELFALLYADTEHVRNFGLAIGYVLAHVYPEAGNSTAVGLDYRKLPRQYEAVQQAINSGQPTLSPLLDLAQGGQGVIYRAPIFRQGEYWGLLSTVIDIRGLLLDVFADPAFRDLSVAVRDDGPGGAVMWGAADLFDAPGHPLLVSDFGWNYVAEPQRDPRTVVTLWVLRGFAVILALSLAFSLYMGLQHREDLIRLSQEDTLTGLANRRRLDERIRQGLHQLRVHGRRGFILIFVDLDGFKQINDSMGHRAGDAVLAEVANRLITLSREADLPARWGGDEFAIYLSANEPQSVESVLARFRTVFDRPVSFNGTSIIVRGSIGYAQAPADGLTEQELVAAADRRMYRQKSERPGLRTLPTGAGR</sequence>
<dbReference type="InterPro" id="IPR006189">
    <property type="entry name" value="CHASE_dom"/>
</dbReference>
<feature type="transmembrane region" description="Helical" evidence="5">
    <location>
        <begin position="253"/>
        <end position="274"/>
    </location>
</feature>
<dbReference type="Pfam" id="PF00990">
    <property type="entry name" value="GGDEF"/>
    <property type="match status" value="1"/>
</dbReference>